<gene>
    <name evidence="1" type="ORF">MTUNDRAET4_0239</name>
</gene>
<dbReference type="EMBL" id="LR536450">
    <property type="protein sequence ID" value="VFU07132.1"/>
    <property type="molecule type" value="Genomic_DNA"/>
</dbReference>
<organism evidence="1 2">
    <name type="scientific">Methylocella tundrae</name>
    <dbReference type="NCBI Taxonomy" id="227605"/>
    <lineage>
        <taxon>Bacteria</taxon>
        <taxon>Pseudomonadati</taxon>
        <taxon>Pseudomonadota</taxon>
        <taxon>Alphaproteobacteria</taxon>
        <taxon>Hyphomicrobiales</taxon>
        <taxon>Beijerinckiaceae</taxon>
        <taxon>Methylocella</taxon>
    </lineage>
</organism>
<name>A0A4U8YV02_METTU</name>
<evidence type="ECO:0000313" key="1">
    <source>
        <dbReference type="EMBL" id="VFU07132.1"/>
    </source>
</evidence>
<accession>A0A4U8YV02</accession>
<evidence type="ECO:0000313" key="2">
    <source>
        <dbReference type="Proteomes" id="UP000294360"/>
    </source>
</evidence>
<dbReference type="KEGG" id="mtun:MTUNDRAET4_0239"/>
<dbReference type="AlphaFoldDB" id="A0A4U8YV02"/>
<sequence>MRLREVANRTLAIADLRREVQLNQMEQRSWRKPLRSRLKPPLPSKLRAADAFMIRSRRRSATRRSCALGKSRR</sequence>
<reference evidence="1 2" key="1">
    <citation type="submission" date="2019-03" db="EMBL/GenBank/DDBJ databases">
        <authorList>
            <person name="Kox A.R. M."/>
        </authorList>
    </citation>
    <scope>NUCLEOTIDE SEQUENCE [LARGE SCALE GENOMIC DNA]</scope>
    <source>
        <strain evidence="1">MTUNDRAET4 annotated genome</strain>
    </source>
</reference>
<protein>
    <submittedName>
        <fullName evidence="1">Uncharacterized protein</fullName>
    </submittedName>
</protein>
<proteinExistence type="predicted"/>
<dbReference type="Proteomes" id="UP000294360">
    <property type="component" value="Chromosome"/>
</dbReference>